<accession>A0A7C4L346</accession>
<protein>
    <submittedName>
        <fullName evidence="2">Uncharacterized protein</fullName>
    </submittedName>
</protein>
<feature type="chain" id="PRO_5027557935" evidence="1">
    <location>
        <begin position="28"/>
        <end position="392"/>
    </location>
</feature>
<evidence type="ECO:0000256" key="1">
    <source>
        <dbReference type="SAM" id="SignalP"/>
    </source>
</evidence>
<feature type="signal peptide" evidence="1">
    <location>
        <begin position="1"/>
        <end position="27"/>
    </location>
</feature>
<sequence length="392" mass="42098">MKKILRLITILLAAAFLLSAGIQFGQAQGDEPPPAEPLESEDSTIQEAMYSFIPIQGRLTDASGNPLNGDHNLLFRFYDTPTGGSPLCASSQTVTLQNGLFSMNPSCGQLYFDGRQLYLGVAVDGGSEMTPRLRIYAVPYALSLKPGAVISNTTNNQHGLDVKSLAGGGAAGVALWVENTNTGSGIAAWVRAAGSDASLVIENSGSGELLKAFGGDGGEDELRISNNGSLQTKADTYLFVPASEIRPITPGAIINYYPSGDISLQYGTNGYKTVMFAIELPAVLYGQPVKIEEVTIYYDVSNSATFITQTEVYKQLITPHMGGGPQSVYLVDDYTDRKSTTYTFYSVTPVAYEWLDSQEGFISVALIIDVTNTTHYIDLGGVRVRLGHHPLY</sequence>
<organism evidence="2">
    <name type="scientific">Bellilinea caldifistulae</name>
    <dbReference type="NCBI Taxonomy" id="360411"/>
    <lineage>
        <taxon>Bacteria</taxon>
        <taxon>Bacillati</taxon>
        <taxon>Chloroflexota</taxon>
        <taxon>Anaerolineae</taxon>
        <taxon>Anaerolineales</taxon>
        <taxon>Anaerolineaceae</taxon>
        <taxon>Bellilinea</taxon>
    </lineage>
</organism>
<reference evidence="2" key="1">
    <citation type="journal article" date="2020" name="mSystems">
        <title>Genome- and Community-Level Interaction Insights into Carbon Utilization and Element Cycling Functions of Hydrothermarchaeota in Hydrothermal Sediment.</title>
        <authorList>
            <person name="Zhou Z."/>
            <person name="Liu Y."/>
            <person name="Xu W."/>
            <person name="Pan J."/>
            <person name="Luo Z.H."/>
            <person name="Li M."/>
        </authorList>
    </citation>
    <scope>NUCLEOTIDE SEQUENCE [LARGE SCALE GENOMIC DNA]</scope>
    <source>
        <strain evidence="2">SpSt-556</strain>
    </source>
</reference>
<proteinExistence type="predicted"/>
<gene>
    <name evidence="2" type="ORF">ENT17_11560</name>
</gene>
<evidence type="ECO:0000313" key="2">
    <source>
        <dbReference type="EMBL" id="HGS88235.1"/>
    </source>
</evidence>
<name>A0A7C4L346_9CHLR</name>
<dbReference type="EMBL" id="DSXR01000117">
    <property type="protein sequence ID" value="HGS88235.1"/>
    <property type="molecule type" value="Genomic_DNA"/>
</dbReference>
<comment type="caution">
    <text evidence="2">The sequence shown here is derived from an EMBL/GenBank/DDBJ whole genome shotgun (WGS) entry which is preliminary data.</text>
</comment>
<dbReference type="AlphaFoldDB" id="A0A7C4L346"/>
<keyword evidence="1" id="KW-0732">Signal</keyword>